<name>A0A0A3AS40_9PAST</name>
<dbReference type="Proteomes" id="UP000030380">
    <property type="component" value="Unassembled WGS sequence"/>
</dbReference>
<dbReference type="OrthoDB" id="5687860at2"/>
<feature type="domain" description="MlaB-like STAS" evidence="1">
    <location>
        <begin position="16"/>
        <end position="99"/>
    </location>
</feature>
<organism evidence="2 3">
    <name type="scientific">Chelonobacter oris</name>
    <dbReference type="NCBI Taxonomy" id="505317"/>
    <lineage>
        <taxon>Bacteria</taxon>
        <taxon>Pseudomonadati</taxon>
        <taxon>Pseudomonadota</taxon>
        <taxon>Gammaproteobacteria</taxon>
        <taxon>Pasteurellales</taxon>
        <taxon>Pasteurellaceae</taxon>
        <taxon>Chelonobacter</taxon>
    </lineage>
</organism>
<gene>
    <name evidence="2" type="ORF">OA57_09860</name>
</gene>
<dbReference type="PANTHER" id="PTHR35849:SF1">
    <property type="entry name" value="INTERMEMBRANE PHOSPHOLIPID TRANSPORT SYSTEM BINDING PROTEIN MLAB"/>
    <property type="match status" value="1"/>
</dbReference>
<accession>A0A0A3AS40</accession>
<sequence length="109" mass="12620">MHFEWNVSSSEQAVTLQLRGSLTRSTLLPLWRQRASLLAEESAAQQKACLYIELSHLETVDSAGFVLICEIIHHYSQRSRVKLIDVPHLVEDFAELYDLEQWIKPFIQP</sequence>
<evidence type="ECO:0000259" key="1">
    <source>
        <dbReference type="Pfam" id="PF13466"/>
    </source>
</evidence>
<dbReference type="Gene3D" id="3.30.750.24">
    <property type="entry name" value="STAS domain"/>
    <property type="match status" value="1"/>
</dbReference>
<dbReference type="PANTHER" id="PTHR35849">
    <property type="entry name" value="BLR2341 PROTEIN"/>
    <property type="match status" value="1"/>
</dbReference>
<dbReference type="InterPro" id="IPR058548">
    <property type="entry name" value="MlaB-like_STAS"/>
</dbReference>
<reference evidence="2 3" key="1">
    <citation type="submission" date="2014-11" db="EMBL/GenBank/DDBJ databases">
        <title>Draft genome sequence of Chelonobacter oris 1662T, associated with respiratory disease in Hermann's Tortoises.</title>
        <authorList>
            <person name="Kudirkiene E."/>
            <person name="Hansen M.J."/>
            <person name="Bojesen A.M."/>
        </authorList>
    </citation>
    <scope>NUCLEOTIDE SEQUENCE [LARGE SCALE GENOMIC DNA]</scope>
    <source>
        <strain evidence="2 3">1662</strain>
    </source>
</reference>
<evidence type="ECO:0000313" key="2">
    <source>
        <dbReference type="EMBL" id="KGQ69920.1"/>
    </source>
</evidence>
<evidence type="ECO:0000313" key="3">
    <source>
        <dbReference type="Proteomes" id="UP000030380"/>
    </source>
</evidence>
<comment type="caution">
    <text evidence="2">The sequence shown here is derived from an EMBL/GenBank/DDBJ whole genome shotgun (WGS) entry which is preliminary data.</text>
</comment>
<dbReference type="EMBL" id="JSUM01000014">
    <property type="protein sequence ID" value="KGQ69920.1"/>
    <property type="molecule type" value="Genomic_DNA"/>
</dbReference>
<dbReference type="SUPFAM" id="SSF52091">
    <property type="entry name" value="SpoIIaa-like"/>
    <property type="match status" value="1"/>
</dbReference>
<dbReference type="AlphaFoldDB" id="A0A0A3AS40"/>
<dbReference type="Pfam" id="PF13466">
    <property type="entry name" value="STAS_2"/>
    <property type="match status" value="1"/>
</dbReference>
<protein>
    <recommendedName>
        <fullName evidence="1">MlaB-like STAS domain-containing protein</fullName>
    </recommendedName>
</protein>
<dbReference type="InterPro" id="IPR036513">
    <property type="entry name" value="STAS_dom_sf"/>
</dbReference>
<dbReference type="RefSeq" id="WP_034617035.1">
    <property type="nucleotide sequence ID" value="NZ_JSUM01000014.1"/>
</dbReference>
<dbReference type="STRING" id="505317.OA57_09860"/>
<proteinExistence type="predicted"/>
<keyword evidence="3" id="KW-1185">Reference proteome</keyword>
<dbReference type="InterPro" id="IPR052746">
    <property type="entry name" value="MlaB_ABC_Transporter"/>
</dbReference>